<reference evidence="1 2" key="1">
    <citation type="submission" date="2022-11" db="EMBL/GenBank/DDBJ databases">
        <title>Genome sequencing of Acetobacter type strain.</title>
        <authorList>
            <person name="Heo J."/>
            <person name="Lee D."/>
            <person name="Han B.-H."/>
            <person name="Hong S.-B."/>
            <person name="Kwon S.-W."/>
        </authorList>
    </citation>
    <scope>NUCLEOTIDE SEQUENCE [LARGE SCALE GENOMIC DNA]</scope>
    <source>
        <strain evidence="1 2">KACC 21253</strain>
    </source>
</reference>
<dbReference type="RefSeq" id="WP_255375959.1">
    <property type="nucleotide sequence ID" value="NZ_JAERKX010000007.1"/>
</dbReference>
<evidence type="ECO:0000313" key="1">
    <source>
        <dbReference type="EMBL" id="MCX2563660.1"/>
    </source>
</evidence>
<dbReference type="EMBL" id="JAPIUZ010000002">
    <property type="protein sequence ID" value="MCX2563660.1"/>
    <property type="molecule type" value="Genomic_DNA"/>
</dbReference>
<comment type="caution">
    <text evidence="1">The sequence shown here is derived from an EMBL/GenBank/DDBJ whole genome shotgun (WGS) entry which is preliminary data.</text>
</comment>
<proteinExistence type="predicted"/>
<name>A0ABT3QEH8_9PROT</name>
<gene>
    <name evidence="1" type="ORF">OQ497_06780</name>
</gene>
<protein>
    <submittedName>
        <fullName evidence="1">Uncharacterized protein</fullName>
    </submittedName>
</protein>
<sequence length="44" mass="4674">MHSLTLVLTAAALGLSLSIAHDTKKDHWVSPITTRSVSIFLAGN</sequence>
<organism evidence="1 2">
    <name type="scientific">Acetobacter thailandicus</name>
    <dbReference type="NCBI Taxonomy" id="1502842"/>
    <lineage>
        <taxon>Bacteria</taxon>
        <taxon>Pseudomonadati</taxon>
        <taxon>Pseudomonadota</taxon>
        <taxon>Alphaproteobacteria</taxon>
        <taxon>Acetobacterales</taxon>
        <taxon>Acetobacteraceae</taxon>
        <taxon>Acetobacter</taxon>
    </lineage>
</organism>
<accession>A0ABT3QEH8</accession>
<evidence type="ECO:0000313" key="2">
    <source>
        <dbReference type="Proteomes" id="UP001301152"/>
    </source>
</evidence>
<dbReference type="Proteomes" id="UP001301152">
    <property type="component" value="Unassembled WGS sequence"/>
</dbReference>
<keyword evidence="2" id="KW-1185">Reference proteome</keyword>